<feature type="compositionally biased region" description="Low complexity" evidence="4">
    <location>
        <begin position="495"/>
        <end position="511"/>
    </location>
</feature>
<evidence type="ECO:0000313" key="7">
    <source>
        <dbReference type="Proteomes" id="UP000823941"/>
    </source>
</evidence>
<feature type="domain" description="Bromo" evidence="5">
    <location>
        <begin position="893"/>
        <end position="963"/>
    </location>
</feature>
<dbReference type="PRINTS" id="PR00503">
    <property type="entry name" value="BROMODOMAIN"/>
</dbReference>
<feature type="compositionally biased region" description="Low complexity" evidence="4">
    <location>
        <begin position="407"/>
        <end position="419"/>
    </location>
</feature>
<feature type="compositionally biased region" description="Basic residues" evidence="4">
    <location>
        <begin position="1221"/>
        <end position="1239"/>
    </location>
</feature>
<feature type="region of interest" description="Disordered" evidence="4">
    <location>
        <begin position="1274"/>
        <end position="1331"/>
    </location>
</feature>
<dbReference type="Pfam" id="PF00400">
    <property type="entry name" value="WD40"/>
    <property type="match status" value="3"/>
</dbReference>
<evidence type="ECO:0000256" key="3">
    <source>
        <dbReference type="PROSITE-ProRule" id="PRU00221"/>
    </source>
</evidence>
<dbReference type="PROSITE" id="PS50294">
    <property type="entry name" value="WD_REPEATS_REGION"/>
    <property type="match status" value="2"/>
</dbReference>
<dbReference type="Proteomes" id="UP000823941">
    <property type="component" value="Chromosome 24"/>
</dbReference>
<dbReference type="Pfam" id="PF00439">
    <property type="entry name" value="Bromodomain"/>
    <property type="match status" value="2"/>
</dbReference>
<organism evidence="6 7">
    <name type="scientific">Plutella xylostella</name>
    <name type="common">Diamondback moth</name>
    <name type="synonym">Plutella maculipennis</name>
    <dbReference type="NCBI Taxonomy" id="51655"/>
    <lineage>
        <taxon>Eukaryota</taxon>
        <taxon>Metazoa</taxon>
        <taxon>Ecdysozoa</taxon>
        <taxon>Arthropoda</taxon>
        <taxon>Hexapoda</taxon>
        <taxon>Insecta</taxon>
        <taxon>Pterygota</taxon>
        <taxon>Neoptera</taxon>
        <taxon>Endopterygota</taxon>
        <taxon>Lepidoptera</taxon>
        <taxon>Glossata</taxon>
        <taxon>Ditrysia</taxon>
        <taxon>Yponomeutoidea</taxon>
        <taxon>Plutellidae</taxon>
        <taxon>Plutella</taxon>
    </lineage>
</organism>
<feature type="compositionally biased region" description="Basic residues" evidence="4">
    <location>
        <begin position="1139"/>
        <end position="1158"/>
    </location>
</feature>
<feature type="compositionally biased region" description="Low complexity" evidence="4">
    <location>
        <begin position="1129"/>
        <end position="1138"/>
    </location>
</feature>
<feature type="region of interest" description="Disordered" evidence="4">
    <location>
        <begin position="985"/>
        <end position="1250"/>
    </location>
</feature>
<dbReference type="PROSITE" id="PS50014">
    <property type="entry name" value="BROMODOMAIN_2"/>
    <property type="match status" value="2"/>
</dbReference>
<dbReference type="InterPro" id="IPR018359">
    <property type="entry name" value="Bromodomain_CS"/>
</dbReference>
<feature type="compositionally biased region" description="Basic residues" evidence="4">
    <location>
        <begin position="985"/>
        <end position="1000"/>
    </location>
</feature>
<sequence length="1331" mass="148080">MIEPGASPRRVLETAAHSDAVDSLCWARRGLRFVSGSKDGTAALWSLQCAQWRHTVLRIEPAGETTDNKKLKVTMVQWDVSDAYIVTAVSDCTIRVWCSKTATQVKVLFGHSDEAYVLEAHPWLRGVFLSAGHDGQLRVWDASTGETIATFHNRIEGQGCGAIFDAAWGCDGAVIACSDSHGHLLLLGLGQGHRLFRQLPAELFFHTDYRPLVRDALGGALDEQTETPPHLMPPPFLVDVEGAPHPPQLQRLVPGRENLTLSQLIPLTGDEDAGSSQLDLMIEALRRRHEDDGPIMNGLNHSLDDEHRSVWRGSGVRRTLGSWQRGSPLHAPHDISPLVPPLAPAARAEIEKKGAELYEMELAWYKRELRRRPLMISTATGRKKVGRPTPKPRPRTIPRPEPEEEPIVSSSGTESSSCSIVTGGSRLAYSSRESDDSSSHSGSKSDNSSSSKSSQYSDWEAGERLAPPARARRRPVQPTKRYSPGIAAPKRSERAVPSASTSAAPPATTVSELPEAYRPGEWLTAVMPRKAPYYPQMGDHCVYFRIGHQRYFEAVSEKDVYKVNPRDKPWERTQINDCEPVKVVGIKYVIKPPRVACLRLACTNRRASFTVRYHDMPDVIDFLIPMQHYEAAVARGWSQGDRFRCMIDDSWWTGVILESTGPAGGAGGGWAGAGGHFLSLRVRWDNGEVERLSPWDLEPQDLTRLPSEPGGAVPVLPSELEAALYRAEEHEWPPTGDRAAACQAIAAHIQLVMTLSVAEPFVAPVDLQLYPTYALVVPYPVDLATIKARFENLFYRRMAAAQFDVRYLASNAEQFNKVHSPIVRQARLVTELLLHIISHWNDVDVVAKYHELASSYHSTDEEEIPLSKHKSTSRSRAAGDWRSSCARVLASLLASPDAQPFREPVPPAEAPDYHTVISTPMDLGTVSRKLEANEYTSQDEFAADVRLIFSNSRQYNTNKRSRIYSMTVRLSALFAALWSRVPLARRRSRAPATRTQHRRQPAPPPRSPSNSSSESETLAVTSMRVRQRLRDSTPTYKGKGVGKKSKNVAQPGPSSSSQHDEEEEDEPAQNGVHHSSTESEYTNIEVLEEELVEDEVELTYEEQCSPPREWDRDRGRRGTSSHRKRRRLPSSGSSNKSSRPSRRRSRGRARPTPHKRTRERVTDGSASSSSSSSNGVVSPQRYESDRSYHPRYSSDDDAPLTLYRQRQEENVDDGAGPSNPRRNKSKKGRVRLRARRTPTRKYNEDSEEDSIAAISKRMRGAAAPRLAQLLANRRATQGAAPSLPHTTDHNYYNGHAPAHNGEPSGAAEQPVSISSRGRVRKLTAKARMLRE</sequence>
<dbReference type="InterPro" id="IPR036322">
    <property type="entry name" value="WD40_repeat_dom_sf"/>
</dbReference>
<dbReference type="SUPFAM" id="SSF50978">
    <property type="entry name" value="WD40 repeat-like"/>
    <property type="match status" value="1"/>
</dbReference>
<feature type="region of interest" description="Disordered" evidence="4">
    <location>
        <begin position="375"/>
        <end position="511"/>
    </location>
</feature>
<feature type="compositionally biased region" description="Basic and acidic residues" evidence="4">
    <location>
        <begin position="1182"/>
        <end position="1194"/>
    </location>
</feature>
<protein>
    <recommendedName>
        <fullName evidence="5">Bromo domain-containing protein</fullName>
    </recommendedName>
</protein>
<dbReference type="InterPro" id="IPR001487">
    <property type="entry name" value="Bromodomain"/>
</dbReference>
<dbReference type="SMART" id="SM00320">
    <property type="entry name" value="WD40"/>
    <property type="match status" value="3"/>
</dbReference>
<dbReference type="Gene3D" id="2.130.10.10">
    <property type="entry name" value="YVTN repeat-like/Quinoprotein amine dehydrogenase"/>
    <property type="match status" value="1"/>
</dbReference>
<dbReference type="InterPro" id="IPR052060">
    <property type="entry name" value="Bromo_WD_repeat"/>
</dbReference>
<evidence type="ECO:0000259" key="5">
    <source>
        <dbReference type="PROSITE" id="PS50014"/>
    </source>
</evidence>
<evidence type="ECO:0000256" key="1">
    <source>
        <dbReference type="ARBA" id="ARBA00023117"/>
    </source>
</evidence>
<evidence type="ECO:0000256" key="4">
    <source>
        <dbReference type="SAM" id="MobiDB-lite"/>
    </source>
</evidence>
<feature type="compositionally biased region" description="Polar residues" evidence="4">
    <location>
        <begin position="1072"/>
        <end position="1082"/>
    </location>
</feature>
<gene>
    <name evidence="6" type="ORF">JYU34_018052</name>
</gene>
<feature type="repeat" description="WD" evidence="3">
    <location>
        <begin position="108"/>
        <end position="150"/>
    </location>
</feature>
<dbReference type="EMBL" id="JAHIBW010000024">
    <property type="protein sequence ID" value="KAG7298425.1"/>
    <property type="molecule type" value="Genomic_DNA"/>
</dbReference>
<dbReference type="PROSITE" id="PS00633">
    <property type="entry name" value="BROMODOMAIN_1"/>
    <property type="match status" value="1"/>
</dbReference>
<dbReference type="InterPro" id="IPR057451">
    <property type="entry name" value="BRWD/PHIP_AD"/>
</dbReference>
<feature type="domain" description="Bromo" evidence="5">
    <location>
        <begin position="753"/>
        <end position="823"/>
    </location>
</feature>
<dbReference type="Gene3D" id="1.20.920.10">
    <property type="entry name" value="Bromodomain-like"/>
    <property type="match status" value="2"/>
</dbReference>
<evidence type="ECO:0000256" key="2">
    <source>
        <dbReference type="PROSITE-ProRule" id="PRU00035"/>
    </source>
</evidence>
<name>A0ABQ7Q114_PLUXY</name>
<dbReference type="SMART" id="SM00297">
    <property type="entry name" value="BROMO"/>
    <property type="match status" value="2"/>
</dbReference>
<dbReference type="SUPFAM" id="SSF47370">
    <property type="entry name" value="Bromodomain"/>
    <property type="match status" value="2"/>
</dbReference>
<feature type="compositionally biased region" description="Basic residues" evidence="4">
    <location>
        <begin position="381"/>
        <end position="396"/>
    </location>
</feature>
<evidence type="ECO:0000313" key="6">
    <source>
        <dbReference type="EMBL" id="KAG7298425.1"/>
    </source>
</evidence>
<reference evidence="6 7" key="1">
    <citation type="submission" date="2021-06" db="EMBL/GenBank/DDBJ databases">
        <title>A haploid diamondback moth (Plutella xylostella L.) genome assembly resolves 31 chromosomes and identifies a diamide resistance mutation.</title>
        <authorList>
            <person name="Ward C.M."/>
            <person name="Perry K.D."/>
            <person name="Baker G."/>
            <person name="Powis K."/>
            <person name="Heckel D.G."/>
            <person name="Baxter S.W."/>
        </authorList>
    </citation>
    <scope>NUCLEOTIDE SEQUENCE [LARGE SCALE GENOMIC DNA]</scope>
    <source>
        <strain evidence="6 7">LV</strain>
        <tissue evidence="6">Single pupa</tissue>
    </source>
</reference>
<keyword evidence="1 2" id="KW-0103">Bromodomain</keyword>
<accession>A0ABQ7Q114</accession>
<comment type="caution">
    <text evidence="6">The sequence shown here is derived from an EMBL/GenBank/DDBJ whole genome shotgun (WGS) entry which is preliminary data.</text>
</comment>
<dbReference type="PROSITE" id="PS50082">
    <property type="entry name" value="WD_REPEATS_2"/>
    <property type="match status" value="3"/>
</dbReference>
<dbReference type="Pfam" id="PF25313">
    <property type="entry name" value="BRWD_AD"/>
    <property type="match status" value="1"/>
</dbReference>
<feature type="compositionally biased region" description="Low complexity" evidence="4">
    <location>
        <begin position="439"/>
        <end position="458"/>
    </location>
</feature>
<dbReference type="InterPro" id="IPR036427">
    <property type="entry name" value="Bromodomain-like_sf"/>
</dbReference>
<proteinExistence type="predicted"/>
<dbReference type="PANTHER" id="PTHR16266:SF17">
    <property type="entry name" value="BRWD3"/>
    <property type="match status" value="1"/>
</dbReference>
<feature type="repeat" description="WD" evidence="3">
    <location>
        <begin position="66"/>
        <end position="107"/>
    </location>
</feature>
<dbReference type="PANTHER" id="PTHR16266">
    <property type="entry name" value="WD REPEAT DOMAIN 9"/>
    <property type="match status" value="1"/>
</dbReference>
<feature type="compositionally biased region" description="Acidic residues" evidence="4">
    <location>
        <begin position="1086"/>
        <end position="1100"/>
    </location>
</feature>
<keyword evidence="3" id="KW-0853">WD repeat</keyword>
<keyword evidence="7" id="KW-1185">Reference proteome</keyword>
<feature type="repeat" description="WD" evidence="3">
    <location>
        <begin position="14"/>
        <end position="48"/>
    </location>
</feature>
<dbReference type="InterPro" id="IPR015943">
    <property type="entry name" value="WD40/YVTN_repeat-like_dom_sf"/>
</dbReference>
<feature type="compositionally biased region" description="Basic residues" evidence="4">
    <location>
        <begin position="1117"/>
        <end position="1128"/>
    </location>
</feature>
<dbReference type="InterPro" id="IPR001680">
    <property type="entry name" value="WD40_rpt"/>
</dbReference>